<dbReference type="GO" id="GO:0005576">
    <property type="term" value="C:extracellular region"/>
    <property type="evidence" value="ECO:0007669"/>
    <property type="project" value="InterPro"/>
</dbReference>
<proteinExistence type="predicted"/>
<reference evidence="2" key="2">
    <citation type="submission" date="2025-09" db="UniProtKB">
        <authorList>
            <consortium name="Ensembl"/>
        </authorList>
    </citation>
    <scope>IDENTIFICATION</scope>
</reference>
<feature type="chain" id="PRO_5018620271" description="Interleukin 22" evidence="1">
    <location>
        <begin position="34"/>
        <end position="189"/>
    </location>
</feature>
<dbReference type="InterPro" id="IPR020444">
    <property type="entry name" value="IL-24"/>
</dbReference>
<dbReference type="PANTHER" id="PTHR48488">
    <property type="entry name" value="INTERLEUKIN-22"/>
    <property type="match status" value="1"/>
</dbReference>
<dbReference type="OMA" id="RHPQTYQ"/>
<dbReference type="GeneTree" id="ENSGT01020000230588"/>
<evidence type="ECO:0008006" key="4">
    <source>
        <dbReference type="Google" id="ProtNLM"/>
    </source>
</evidence>
<dbReference type="InterPro" id="IPR020453">
    <property type="entry name" value="IL-22"/>
</dbReference>
<name>A0A3Q2DF17_CYPVA</name>
<organism evidence="2 3">
    <name type="scientific">Cyprinodon variegatus</name>
    <name type="common">Sheepshead minnow</name>
    <dbReference type="NCBI Taxonomy" id="28743"/>
    <lineage>
        <taxon>Eukaryota</taxon>
        <taxon>Metazoa</taxon>
        <taxon>Chordata</taxon>
        <taxon>Craniata</taxon>
        <taxon>Vertebrata</taxon>
        <taxon>Euteleostomi</taxon>
        <taxon>Actinopterygii</taxon>
        <taxon>Neopterygii</taxon>
        <taxon>Teleostei</taxon>
        <taxon>Neoteleostei</taxon>
        <taxon>Acanthomorphata</taxon>
        <taxon>Ovalentaria</taxon>
        <taxon>Atherinomorphae</taxon>
        <taxon>Cyprinodontiformes</taxon>
        <taxon>Cyprinodontidae</taxon>
        <taxon>Cyprinodon</taxon>
    </lineage>
</organism>
<dbReference type="AlphaFoldDB" id="A0A3Q2DF17"/>
<dbReference type="Gene3D" id="1.20.1250.10">
    <property type="match status" value="1"/>
</dbReference>
<dbReference type="STRING" id="28743.ENSCVAP00000017563"/>
<dbReference type="Ensembl" id="ENSCVAT00000032359.1">
    <property type="protein sequence ID" value="ENSCVAP00000017563.1"/>
    <property type="gene ID" value="ENSCVAG00000020666.1"/>
</dbReference>
<evidence type="ECO:0000313" key="2">
    <source>
        <dbReference type="Ensembl" id="ENSCVAP00000017563.1"/>
    </source>
</evidence>
<evidence type="ECO:0000313" key="3">
    <source>
        <dbReference type="Proteomes" id="UP000265020"/>
    </source>
</evidence>
<evidence type="ECO:0000256" key="1">
    <source>
        <dbReference type="SAM" id="SignalP"/>
    </source>
</evidence>
<feature type="signal peptide" evidence="1">
    <location>
        <begin position="1"/>
        <end position="33"/>
    </location>
</feature>
<protein>
    <recommendedName>
        <fullName evidence="4">Interleukin 22</fullName>
    </recommendedName>
</protein>
<keyword evidence="3" id="KW-1185">Reference proteome</keyword>
<dbReference type="PANTHER" id="PTHR48488:SF1">
    <property type="entry name" value="INTERLEUKIN-22"/>
    <property type="match status" value="1"/>
</dbReference>
<dbReference type="Pfam" id="PF14565">
    <property type="entry name" value="IL22"/>
    <property type="match status" value="1"/>
</dbReference>
<dbReference type="PRINTS" id="PR01937">
    <property type="entry name" value="INTRLEUKIN24"/>
</dbReference>
<keyword evidence="1" id="KW-0732">Signal</keyword>
<accession>A0A3Q2DF17</accession>
<dbReference type="InterPro" id="IPR009079">
    <property type="entry name" value="4_helix_cytokine-like_core"/>
</dbReference>
<sequence length="189" mass="21896">MKLQNSAIASCLHSAAAALAVLFLVCWTEQVVSKPVHLSPPLKDSKMHKDVLEVSHEAQRKELEEDTSIRLMPRVNHTQNHMEICCLHANILNFYLNNILHKYSSEHPNMDRLKTNLHRVSEDLQTQGCNLTHYHDHRHTVEFRRKLERMEDQRGINKAVGETYILFTYLHDYCMEPKAATDAIDVSKN</sequence>
<reference evidence="2" key="1">
    <citation type="submission" date="2025-08" db="UniProtKB">
        <authorList>
            <consortium name="Ensembl"/>
        </authorList>
    </citation>
    <scope>IDENTIFICATION</scope>
</reference>
<dbReference type="SUPFAM" id="SSF47266">
    <property type="entry name" value="4-helical cytokines"/>
    <property type="match status" value="1"/>
</dbReference>
<dbReference type="Proteomes" id="UP000265020">
    <property type="component" value="Unassembled WGS sequence"/>
</dbReference>